<proteinExistence type="predicted"/>
<accession>A0AAN8PMS4</accession>
<name>A0AAN8PMS4_POLSC</name>
<sequence length="67" mass="7392">MEQLQSCDAGRRRASRREEFVEDDDDGDGDGGGDGADEKTKSNVRAQGSPRRLPKQVEAETQVVRQT</sequence>
<organism evidence="2 3">
    <name type="scientific">Polyplax serrata</name>
    <name type="common">Common mouse louse</name>
    <dbReference type="NCBI Taxonomy" id="468196"/>
    <lineage>
        <taxon>Eukaryota</taxon>
        <taxon>Metazoa</taxon>
        <taxon>Ecdysozoa</taxon>
        <taxon>Arthropoda</taxon>
        <taxon>Hexapoda</taxon>
        <taxon>Insecta</taxon>
        <taxon>Pterygota</taxon>
        <taxon>Neoptera</taxon>
        <taxon>Paraneoptera</taxon>
        <taxon>Psocodea</taxon>
        <taxon>Troctomorpha</taxon>
        <taxon>Phthiraptera</taxon>
        <taxon>Anoplura</taxon>
        <taxon>Polyplacidae</taxon>
        <taxon>Polyplax</taxon>
    </lineage>
</organism>
<evidence type="ECO:0000313" key="3">
    <source>
        <dbReference type="Proteomes" id="UP001372834"/>
    </source>
</evidence>
<protein>
    <submittedName>
        <fullName evidence="2">Uncharacterized protein</fullName>
    </submittedName>
</protein>
<comment type="caution">
    <text evidence="2">The sequence shown here is derived from an EMBL/GenBank/DDBJ whole genome shotgun (WGS) entry which is preliminary data.</text>
</comment>
<evidence type="ECO:0000256" key="1">
    <source>
        <dbReference type="SAM" id="MobiDB-lite"/>
    </source>
</evidence>
<feature type="region of interest" description="Disordered" evidence="1">
    <location>
        <begin position="1"/>
        <end position="67"/>
    </location>
</feature>
<dbReference type="EMBL" id="JAWJWE010000003">
    <property type="protein sequence ID" value="KAK6639548.1"/>
    <property type="molecule type" value="Genomic_DNA"/>
</dbReference>
<dbReference type="Proteomes" id="UP001372834">
    <property type="component" value="Unassembled WGS sequence"/>
</dbReference>
<feature type="compositionally biased region" description="Acidic residues" evidence="1">
    <location>
        <begin position="20"/>
        <end position="31"/>
    </location>
</feature>
<evidence type="ECO:0000313" key="2">
    <source>
        <dbReference type="EMBL" id="KAK6639548.1"/>
    </source>
</evidence>
<dbReference type="AlphaFoldDB" id="A0AAN8PMS4"/>
<reference evidence="2 3" key="1">
    <citation type="submission" date="2023-10" db="EMBL/GenBank/DDBJ databases">
        <title>Genomes of two closely related lineages of the louse Polyplax serrata with different host specificities.</title>
        <authorList>
            <person name="Martinu J."/>
            <person name="Tarabai H."/>
            <person name="Stefka J."/>
            <person name="Hypsa V."/>
        </authorList>
    </citation>
    <scope>NUCLEOTIDE SEQUENCE [LARGE SCALE GENOMIC DNA]</scope>
    <source>
        <strain evidence="2">HR10_N</strain>
    </source>
</reference>
<gene>
    <name evidence="2" type="ORF">RUM43_007821</name>
</gene>